<protein>
    <submittedName>
        <fullName evidence="2">Sugar phosphate isomerase/epimerase</fullName>
    </submittedName>
</protein>
<keyword evidence="2" id="KW-0413">Isomerase</keyword>
<evidence type="ECO:0000259" key="1">
    <source>
        <dbReference type="Pfam" id="PF01261"/>
    </source>
</evidence>
<organism evidence="2 3">
    <name type="scientific">Paludibaculum fermentans</name>
    <dbReference type="NCBI Taxonomy" id="1473598"/>
    <lineage>
        <taxon>Bacteria</taxon>
        <taxon>Pseudomonadati</taxon>
        <taxon>Acidobacteriota</taxon>
        <taxon>Terriglobia</taxon>
        <taxon>Bryobacterales</taxon>
        <taxon>Bryobacteraceae</taxon>
        <taxon>Paludibaculum</taxon>
    </lineage>
</organism>
<dbReference type="AlphaFoldDB" id="A0A7S7NPN5"/>
<dbReference type="KEGG" id="pfer:IRI77_30080"/>
<name>A0A7S7NPN5_PALFE</name>
<dbReference type="EMBL" id="CP063849">
    <property type="protein sequence ID" value="QOY86984.1"/>
    <property type="molecule type" value="Genomic_DNA"/>
</dbReference>
<sequence length="306" mass="33487">MTRREMLAATTALVPAAMASGRTRMTIHLDCGSIGVKASQPEALAYAARFGFESVTADSAWLAAQDESALKRFLDDMKAKKIVWANAGLPVEFRKTDEEFAKGLKDLPVRSAALRKAGVTRVSTWLSPNSDTLTYRENFDIHARRLKECARILKGDGLRLGLEYVGPKTLWTARRYAFVHTMKEMKELIAATGEPNIGFLMDSWHWYTAGDTVADIHSLANKDVISVDLNDAPAGVPVDQQVDSKREIPCATGVIAVADFLNALNKIGCDAPVRCEPFNAALRAMPPDEALQTTVNAMKKAFSLIT</sequence>
<dbReference type="PANTHER" id="PTHR12110:SF21">
    <property type="entry name" value="XYLOSE ISOMERASE-LIKE TIM BARREL DOMAIN-CONTAINING PROTEIN"/>
    <property type="match status" value="1"/>
</dbReference>
<evidence type="ECO:0000313" key="2">
    <source>
        <dbReference type="EMBL" id="QOY86984.1"/>
    </source>
</evidence>
<proteinExistence type="predicted"/>
<evidence type="ECO:0000313" key="3">
    <source>
        <dbReference type="Proteomes" id="UP000593892"/>
    </source>
</evidence>
<dbReference type="SUPFAM" id="SSF51658">
    <property type="entry name" value="Xylose isomerase-like"/>
    <property type="match status" value="1"/>
</dbReference>
<reference evidence="2 3" key="1">
    <citation type="submission" date="2020-10" db="EMBL/GenBank/DDBJ databases">
        <title>Complete genome sequence of Paludibaculum fermentans P105T, a facultatively anaerobic acidobacterium capable of dissimilatory Fe(III) reduction.</title>
        <authorList>
            <person name="Dedysh S.N."/>
            <person name="Beletsky A.V."/>
            <person name="Kulichevskaya I.S."/>
            <person name="Mardanov A.V."/>
            <person name="Ravin N.V."/>
        </authorList>
    </citation>
    <scope>NUCLEOTIDE SEQUENCE [LARGE SCALE GENOMIC DNA]</scope>
    <source>
        <strain evidence="2 3">P105</strain>
    </source>
</reference>
<accession>A0A7S7NPN5</accession>
<dbReference type="PANTHER" id="PTHR12110">
    <property type="entry name" value="HYDROXYPYRUVATE ISOMERASE"/>
    <property type="match status" value="1"/>
</dbReference>
<feature type="domain" description="Xylose isomerase-like TIM barrel" evidence="1">
    <location>
        <begin position="44"/>
        <end position="300"/>
    </location>
</feature>
<dbReference type="Gene3D" id="3.20.20.150">
    <property type="entry name" value="Divalent-metal-dependent TIM barrel enzymes"/>
    <property type="match status" value="1"/>
</dbReference>
<dbReference type="InterPro" id="IPR013022">
    <property type="entry name" value="Xyl_isomerase-like_TIM-brl"/>
</dbReference>
<gene>
    <name evidence="2" type="ORF">IRI77_30080</name>
</gene>
<dbReference type="Proteomes" id="UP000593892">
    <property type="component" value="Chromosome"/>
</dbReference>
<dbReference type="Pfam" id="PF01261">
    <property type="entry name" value="AP_endonuc_2"/>
    <property type="match status" value="1"/>
</dbReference>
<keyword evidence="3" id="KW-1185">Reference proteome</keyword>
<dbReference type="RefSeq" id="WP_194448653.1">
    <property type="nucleotide sequence ID" value="NZ_CP063849.1"/>
</dbReference>
<dbReference type="InterPro" id="IPR050312">
    <property type="entry name" value="IolE/XylAMocC-like"/>
</dbReference>
<dbReference type="GO" id="GO:0016853">
    <property type="term" value="F:isomerase activity"/>
    <property type="evidence" value="ECO:0007669"/>
    <property type="project" value="UniProtKB-KW"/>
</dbReference>
<dbReference type="InterPro" id="IPR036237">
    <property type="entry name" value="Xyl_isomerase-like_sf"/>
</dbReference>